<protein>
    <recommendedName>
        <fullName evidence="3">Secreted protein</fullName>
    </recommendedName>
</protein>
<keyword evidence="2" id="KW-1185">Reference proteome</keyword>
<organism evidence="1 2">
    <name type="scientific">Streptomyces kaempferi</name>
    <dbReference type="NCBI Taxonomy" id="333725"/>
    <lineage>
        <taxon>Bacteria</taxon>
        <taxon>Bacillati</taxon>
        <taxon>Actinomycetota</taxon>
        <taxon>Actinomycetes</taxon>
        <taxon>Kitasatosporales</taxon>
        <taxon>Streptomycetaceae</taxon>
        <taxon>Streptomyces</taxon>
    </lineage>
</organism>
<accession>A0ABW3XSE8</accession>
<proteinExistence type="predicted"/>
<dbReference type="EMBL" id="JBHTMM010000117">
    <property type="protein sequence ID" value="MFD1312377.1"/>
    <property type="molecule type" value="Genomic_DNA"/>
</dbReference>
<dbReference type="Proteomes" id="UP001597058">
    <property type="component" value="Unassembled WGS sequence"/>
</dbReference>
<name>A0ABW3XSE8_9ACTN</name>
<gene>
    <name evidence="1" type="ORF">ACFQ5X_42170</name>
</gene>
<dbReference type="RefSeq" id="WP_381240484.1">
    <property type="nucleotide sequence ID" value="NZ_JBHSKH010000081.1"/>
</dbReference>
<sequence>MTRRPLLLIDVDGPLNPYAANPNRRPDGYHTHRMRPSGWQQPWQKPLRVWLNPGHGPALTALPFDLVWCTTWAAEANEWIAPHLGLPPLPVVEWDTEQAPGPRRDQPGGTFWKTQHVVTWAQGRPFAWIDDDIDDRDRAYVAEHHDGPALLHLVSPRLGLLEPDFTALTEWADGLALPTG</sequence>
<evidence type="ECO:0008006" key="3">
    <source>
        <dbReference type="Google" id="ProtNLM"/>
    </source>
</evidence>
<comment type="caution">
    <text evidence="1">The sequence shown here is derived from an EMBL/GenBank/DDBJ whole genome shotgun (WGS) entry which is preliminary data.</text>
</comment>
<reference evidence="2" key="1">
    <citation type="journal article" date="2019" name="Int. J. Syst. Evol. Microbiol.">
        <title>The Global Catalogue of Microorganisms (GCM) 10K type strain sequencing project: providing services to taxonomists for standard genome sequencing and annotation.</title>
        <authorList>
            <consortium name="The Broad Institute Genomics Platform"/>
            <consortium name="The Broad Institute Genome Sequencing Center for Infectious Disease"/>
            <person name="Wu L."/>
            <person name="Ma J."/>
        </authorList>
    </citation>
    <scope>NUCLEOTIDE SEQUENCE [LARGE SCALE GENOMIC DNA]</scope>
    <source>
        <strain evidence="2">CGMCC 4.7020</strain>
    </source>
</reference>
<evidence type="ECO:0000313" key="2">
    <source>
        <dbReference type="Proteomes" id="UP001597058"/>
    </source>
</evidence>
<evidence type="ECO:0000313" key="1">
    <source>
        <dbReference type="EMBL" id="MFD1312377.1"/>
    </source>
</evidence>